<name>A0A0E1XBG1_STAAU</name>
<sequence length="237" mass="26870">MKILRYIGYLLLGGLVGGIIGGILGNFDGLGIENLTFATHNNVVVISIIATIIIILIEIIVLMNQRRALKYKRLVDEEVDNEETDQYELLANRHVLNGSILSILQTVIALLVLLIFVVGQAEVNGILLFLIPFFASAIFNTQFTLFNRRFDDRMPKIADKNYTEKRLEILDEGEHHIELIALFKTYAINLSILILAIIFIGSYSIATGINQSFSLLLIIAIFIYNAFSYLLKRRRFY</sequence>
<evidence type="ECO:0000256" key="1">
    <source>
        <dbReference type="SAM" id="Phobius"/>
    </source>
</evidence>
<dbReference type="RefSeq" id="WP_000698754.1">
    <property type="nucleotide sequence ID" value="NZ_CM000952.1"/>
</dbReference>
<evidence type="ECO:0008006" key="3">
    <source>
        <dbReference type="Google" id="ProtNLM"/>
    </source>
</evidence>
<keyword evidence="1" id="KW-0812">Transmembrane</keyword>
<dbReference type="InterPro" id="IPR036259">
    <property type="entry name" value="MFS_trans_sf"/>
</dbReference>
<proteinExistence type="predicted"/>
<dbReference type="HOGENOM" id="CLU_102182_0_0_9"/>
<evidence type="ECO:0000313" key="2">
    <source>
        <dbReference type="EMBL" id="EFH96128.1"/>
    </source>
</evidence>
<dbReference type="Pfam" id="PF11368">
    <property type="entry name" value="DUF3169"/>
    <property type="match status" value="1"/>
</dbReference>
<dbReference type="InterPro" id="IPR021509">
    <property type="entry name" value="DUF3169"/>
</dbReference>
<dbReference type="EMBL" id="ACJA02000001">
    <property type="protein sequence ID" value="EFH96128.1"/>
    <property type="molecule type" value="Genomic_DNA"/>
</dbReference>
<comment type="caution">
    <text evidence="2">The sequence shown here is derived from an EMBL/GenBank/DDBJ whole genome shotgun (WGS) entry which is preliminary data.</text>
</comment>
<feature type="transmembrane region" description="Helical" evidence="1">
    <location>
        <begin position="7"/>
        <end position="24"/>
    </location>
</feature>
<feature type="transmembrane region" description="Helical" evidence="1">
    <location>
        <begin position="100"/>
        <end position="119"/>
    </location>
</feature>
<dbReference type="AlphaFoldDB" id="A0A0E1XBG1"/>
<accession>A0A0E1XBG1</accession>
<organism evidence="2">
    <name type="scientific">Staphylococcus aureus subsp. aureus MN8</name>
    <dbReference type="NCBI Taxonomy" id="548470"/>
    <lineage>
        <taxon>Bacteria</taxon>
        <taxon>Bacillati</taxon>
        <taxon>Bacillota</taxon>
        <taxon>Bacilli</taxon>
        <taxon>Bacillales</taxon>
        <taxon>Staphylococcaceae</taxon>
        <taxon>Staphylococcus</taxon>
    </lineage>
</organism>
<dbReference type="Proteomes" id="UP000003455">
    <property type="component" value="Chromosome"/>
</dbReference>
<keyword evidence="1" id="KW-1133">Transmembrane helix</keyword>
<feature type="transmembrane region" description="Helical" evidence="1">
    <location>
        <begin position="212"/>
        <end position="231"/>
    </location>
</feature>
<reference evidence="2" key="1">
    <citation type="submission" date="2010-05" db="EMBL/GenBank/DDBJ databases">
        <authorList>
            <person name="Muzny D."/>
            <person name="Qin X."/>
            <person name="Buhay C."/>
            <person name="Dugan-Rocha S."/>
            <person name="Ding Y."/>
            <person name="Chen G."/>
            <person name="Hawes A."/>
            <person name="Holder M."/>
            <person name="Jhangiani S."/>
            <person name="Johnson A."/>
            <person name="Khan Z."/>
            <person name="Li Z."/>
            <person name="Liu W."/>
            <person name="Liu X."/>
            <person name="Perez L."/>
            <person name="Shen H."/>
            <person name="Wang Q."/>
            <person name="Watt J."/>
            <person name="Xi L."/>
            <person name="Xin Y."/>
            <person name="Zhou J."/>
            <person name="Deng J."/>
            <person name="Jiang H."/>
            <person name="Liu Y."/>
            <person name="Qu J."/>
            <person name="Song X.-Z."/>
            <person name="Zhang L."/>
            <person name="Villasana D."/>
            <person name="Johnson A."/>
            <person name="Liu J."/>
            <person name="Liyanage D."/>
            <person name="Lorensuhewa L."/>
            <person name="Robinson T."/>
            <person name="Song A."/>
            <person name="Song B.-B."/>
            <person name="Dinh H."/>
            <person name="Thornton R."/>
            <person name="Coyle M."/>
            <person name="Francisco L."/>
            <person name="Jackson L."/>
            <person name="Javaid M."/>
            <person name="Korchina V."/>
            <person name="Kovar C."/>
            <person name="Mata R."/>
            <person name="Mathew T."/>
            <person name="Ngo R."/>
            <person name="Nguyen L."/>
            <person name="Nguyen N."/>
            <person name="Okwuonu G."/>
            <person name="Ongeri F."/>
            <person name="Pham C."/>
            <person name="Simmons D."/>
            <person name="Wilczek-Boney K."/>
            <person name="Hale W."/>
            <person name="Jakkamsetti A."/>
            <person name="Pham P."/>
            <person name="Ruth R."/>
            <person name="San Lucas F."/>
            <person name="Warren J."/>
            <person name="Zhang J."/>
            <person name="Zhao Z."/>
            <person name="Zhou C."/>
            <person name="Zhu D."/>
            <person name="Lee S."/>
            <person name="Bess C."/>
            <person name="Blankenburg K."/>
            <person name="Forbes L."/>
            <person name="Fu Q."/>
            <person name="Gubbala S."/>
            <person name="Hirani K."/>
            <person name="Jayaseelan J.C."/>
            <person name="Lara F."/>
            <person name="Munidasa M."/>
            <person name="Palculict T."/>
            <person name="Patil S."/>
            <person name="Pu L.-L."/>
            <person name="Saada N."/>
            <person name="Tang L."/>
            <person name="Weissenberger G."/>
            <person name="Zhu Y."/>
            <person name="Hemphill L."/>
            <person name="Shang Y."/>
            <person name="Youmans B."/>
            <person name="Ayvaz T."/>
            <person name="Ross M."/>
            <person name="Santibanez J."/>
            <person name="Aqrawi P."/>
            <person name="Gross S."/>
            <person name="Joshi V."/>
            <person name="Fowler G."/>
            <person name="Nazareth L."/>
            <person name="Reid J."/>
            <person name="Worley K."/>
            <person name="Petrosino J."/>
            <person name="Highlander S."/>
            <person name="Gibbs R."/>
        </authorList>
    </citation>
    <scope>NUCLEOTIDE SEQUENCE [LARGE SCALE GENOMIC DNA]</scope>
    <source>
        <strain evidence="2">MN8</strain>
    </source>
</reference>
<keyword evidence="1" id="KW-0472">Membrane</keyword>
<protein>
    <recommendedName>
        <fullName evidence="3">DUF3169 family protein</fullName>
    </recommendedName>
</protein>
<feature type="transmembrane region" description="Helical" evidence="1">
    <location>
        <begin position="44"/>
        <end position="63"/>
    </location>
</feature>
<feature type="transmembrane region" description="Helical" evidence="1">
    <location>
        <begin position="125"/>
        <end position="146"/>
    </location>
</feature>
<dbReference type="SUPFAM" id="SSF103473">
    <property type="entry name" value="MFS general substrate transporter"/>
    <property type="match status" value="1"/>
</dbReference>
<feature type="transmembrane region" description="Helical" evidence="1">
    <location>
        <begin position="186"/>
        <end position="206"/>
    </location>
</feature>
<gene>
    <name evidence="2" type="ORF">HMPREF0769_10130</name>
</gene>